<name>A0AAU7V588_9ACTO</name>
<dbReference type="PROSITE" id="PS01311">
    <property type="entry name" value="LGT"/>
    <property type="match status" value="1"/>
</dbReference>
<keyword evidence="4 7" id="KW-0812">Transmembrane</keyword>
<evidence type="ECO:0000256" key="5">
    <source>
        <dbReference type="ARBA" id="ARBA00022989"/>
    </source>
</evidence>
<dbReference type="EC" id="2.5.1.145" evidence="7"/>
<comment type="similarity">
    <text evidence="1 7">Belongs to the Lgt family.</text>
</comment>
<comment type="subcellular location">
    <subcellularLocation>
        <location evidence="7">Cell membrane</location>
        <topology evidence="7">Multi-pass membrane protein</topology>
    </subcellularLocation>
</comment>
<evidence type="ECO:0000256" key="7">
    <source>
        <dbReference type="HAMAP-Rule" id="MF_01147"/>
    </source>
</evidence>
<evidence type="ECO:0000256" key="1">
    <source>
        <dbReference type="ARBA" id="ARBA00007150"/>
    </source>
</evidence>
<dbReference type="InterPro" id="IPR001640">
    <property type="entry name" value="Lgt"/>
</dbReference>
<keyword evidence="3 7" id="KW-0808">Transferase</keyword>
<evidence type="ECO:0000256" key="4">
    <source>
        <dbReference type="ARBA" id="ARBA00022692"/>
    </source>
</evidence>
<feature type="transmembrane region" description="Helical" evidence="7">
    <location>
        <begin position="238"/>
        <end position="256"/>
    </location>
</feature>
<comment type="function">
    <text evidence="7">Catalyzes the transfer of the diacylglyceryl group from phosphatidylglycerol to the sulfhydryl group of the N-terminal cysteine of a prolipoprotein, the first step in the formation of mature lipoproteins.</text>
</comment>
<dbReference type="PANTHER" id="PTHR30589">
    <property type="entry name" value="PROLIPOPROTEIN DIACYLGLYCERYL TRANSFERASE"/>
    <property type="match status" value="1"/>
</dbReference>
<feature type="binding site" evidence="7">
    <location>
        <position position="138"/>
    </location>
    <ligand>
        <name>a 1,2-diacyl-sn-glycero-3-phospho-(1'-sn-glycerol)</name>
        <dbReference type="ChEBI" id="CHEBI:64716"/>
    </ligand>
</feature>
<dbReference type="GO" id="GO:0042158">
    <property type="term" value="P:lipoprotein biosynthetic process"/>
    <property type="evidence" value="ECO:0007669"/>
    <property type="project" value="UniProtKB-UniRule"/>
</dbReference>
<dbReference type="RefSeq" id="WP_350257460.1">
    <property type="nucleotide sequence ID" value="NZ_CP138335.1"/>
</dbReference>
<dbReference type="AlphaFoldDB" id="A0AAU7V588"/>
<evidence type="ECO:0000256" key="3">
    <source>
        <dbReference type="ARBA" id="ARBA00022679"/>
    </source>
</evidence>
<evidence type="ECO:0000256" key="2">
    <source>
        <dbReference type="ARBA" id="ARBA00022475"/>
    </source>
</evidence>
<gene>
    <name evidence="7 8" type="primary">lgt</name>
    <name evidence="8" type="ORF">SAC06_06270</name>
</gene>
<dbReference type="GO" id="GO:0005886">
    <property type="term" value="C:plasma membrane"/>
    <property type="evidence" value="ECO:0007669"/>
    <property type="project" value="UniProtKB-SubCell"/>
</dbReference>
<feature type="transmembrane region" description="Helical" evidence="7">
    <location>
        <begin position="20"/>
        <end position="37"/>
    </location>
</feature>
<dbReference type="NCBIfam" id="TIGR00544">
    <property type="entry name" value="lgt"/>
    <property type="match status" value="1"/>
</dbReference>
<feature type="transmembrane region" description="Helical" evidence="7">
    <location>
        <begin position="179"/>
        <end position="196"/>
    </location>
</feature>
<accession>A0AAU7V588</accession>
<dbReference type="GO" id="GO:0008961">
    <property type="term" value="F:phosphatidylglycerol-prolipoprotein diacylglyceryl transferase activity"/>
    <property type="evidence" value="ECO:0007669"/>
    <property type="project" value="UniProtKB-UniRule"/>
</dbReference>
<feature type="transmembrane region" description="Helical" evidence="7">
    <location>
        <begin position="49"/>
        <end position="68"/>
    </location>
</feature>
<reference evidence="8" key="1">
    <citation type="submission" date="2023-11" db="EMBL/GenBank/DDBJ databases">
        <title>Scrofimicrobium hongkongense sp. nov., isolated from a patient with peritonitis.</title>
        <authorList>
            <person name="Lao H.Y."/>
            <person name="Wong A.Y.P."/>
            <person name="Ng T.L."/>
            <person name="Wong R.Y.L."/>
            <person name="Yau M.C.Y."/>
            <person name="Lam J.Y.W."/>
            <person name="Siu G.K.H."/>
        </authorList>
    </citation>
    <scope>NUCLEOTIDE SEQUENCE</scope>
    <source>
        <strain evidence="8">R131</strain>
    </source>
</reference>
<organism evidence="8">
    <name type="scientific">Scrofimicrobium appendicitidis</name>
    <dbReference type="NCBI Taxonomy" id="3079930"/>
    <lineage>
        <taxon>Bacteria</taxon>
        <taxon>Bacillati</taxon>
        <taxon>Actinomycetota</taxon>
        <taxon>Actinomycetes</taxon>
        <taxon>Actinomycetales</taxon>
        <taxon>Actinomycetaceae</taxon>
        <taxon>Scrofimicrobium</taxon>
    </lineage>
</organism>
<feature type="transmembrane region" description="Helical" evidence="7">
    <location>
        <begin position="119"/>
        <end position="137"/>
    </location>
</feature>
<dbReference type="KEGG" id="sapp:SAC06_06270"/>
<comment type="pathway">
    <text evidence="7">Protein modification; lipoprotein biosynthesis (diacylglyceryl transfer).</text>
</comment>
<dbReference type="HAMAP" id="MF_01147">
    <property type="entry name" value="Lgt"/>
    <property type="match status" value="1"/>
</dbReference>
<protein>
    <recommendedName>
        <fullName evidence="7">Phosphatidylglycerol--prolipoprotein diacylglyceryl transferase</fullName>
        <ecNumber evidence="7">2.5.1.145</ecNumber>
    </recommendedName>
</protein>
<keyword evidence="2 7" id="KW-1003">Cell membrane</keyword>
<evidence type="ECO:0000313" key="8">
    <source>
        <dbReference type="EMBL" id="XBW07254.1"/>
    </source>
</evidence>
<dbReference type="EMBL" id="CP138335">
    <property type="protein sequence ID" value="XBW07254.1"/>
    <property type="molecule type" value="Genomic_DNA"/>
</dbReference>
<keyword evidence="6 7" id="KW-0472">Membrane</keyword>
<dbReference type="Pfam" id="PF01790">
    <property type="entry name" value="LGT"/>
    <property type="match status" value="1"/>
</dbReference>
<keyword evidence="5 7" id="KW-1133">Transmembrane helix</keyword>
<dbReference type="PANTHER" id="PTHR30589:SF0">
    <property type="entry name" value="PHOSPHATIDYLGLYCEROL--PROLIPOPROTEIN DIACYLGLYCERYL TRANSFERASE"/>
    <property type="match status" value="1"/>
</dbReference>
<feature type="transmembrane region" description="Helical" evidence="7">
    <location>
        <begin position="88"/>
        <end position="112"/>
    </location>
</feature>
<evidence type="ECO:0000256" key="6">
    <source>
        <dbReference type="ARBA" id="ARBA00023136"/>
    </source>
</evidence>
<comment type="catalytic activity">
    <reaction evidence="7">
        <text>L-cysteinyl-[prolipoprotein] + a 1,2-diacyl-sn-glycero-3-phospho-(1'-sn-glycerol) = an S-1,2-diacyl-sn-glyceryl-L-cysteinyl-[prolipoprotein] + sn-glycerol 1-phosphate + H(+)</text>
        <dbReference type="Rhea" id="RHEA:56712"/>
        <dbReference type="Rhea" id="RHEA-COMP:14679"/>
        <dbReference type="Rhea" id="RHEA-COMP:14680"/>
        <dbReference type="ChEBI" id="CHEBI:15378"/>
        <dbReference type="ChEBI" id="CHEBI:29950"/>
        <dbReference type="ChEBI" id="CHEBI:57685"/>
        <dbReference type="ChEBI" id="CHEBI:64716"/>
        <dbReference type="ChEBI" id="CHEBI:140658"/>
        <dbReference type="EC" id="2.5.1.145"/>
    </reaction>
</comment>
<sequence>MSIPSPAQGVWWLGPIPIRAYGILMVTAMALATWVAYKRYRARGGVGEVVLDAALWAIPFGIVGGRLYHVFTTPESYWGPGKDPWAILRIWEGGMAIWGAVALGAVGAYIGLRRAGQRVGPFADALAPGLLLAQVLGRWGNYFNQELFGGPTTLPWGLEIDAAHLPPGYPEGTLFHPTFLYEGIWNITMALLLIWLDRQFRFKSGQVMSLYLVMYGVGRFWVEAIRIDEARTYLGLRLNGWTALFVVVLGIILFFVTRRVGAPAEVLPPERADYFARVGKQDVEEADDSARVAVELAEEDEPLPDSREETAI</sequence>
<proteinExistence type="inferred from homology"/>